<reference evidence="2" key="2">
    <citation type="submission" date="2020-09" db="EMBL/GenBank/DDBJ databases">
        <authorList>
            <person name="Sun Q."/>
            <person name="Ohkuma M."/>
        </authorList>
    </citation>
    <scope>NUCLEOTIDE SEQUENCE</scope>
    <source>
        <strain evidence="2">JCM 3172</strain>
    </source>
</reference>
<gene>
    <name evidence="2" type="ORF">GCM10014713_44930</name>
</gene>
<evidence type="ECO:0000313" key="2">
    <source>
        <dbReference type="EMBL" id="GGT46027.1"/>
    </source>
</evidence>
<protein>
    <recommendedName>
        <fullName evidence="1">BON domain-containing protein</fullName>
    </recommendedName>
</protein>
<evidence type="ECO:0000313" key="3">
    <source>
        <dbReference type="Proteomes" id="UP000619486"/>
    </source>
</evidence>
<dbReference type="InterPro" id="IPR007055">
    <property type="entry name" value="BON_dom"/>
</dbReference>
<dbReference type="Pfam" id="PF04972">
    <property type="entry name" value="BON"/>
    <property type="match status" value="1"/>
</dbReference>
<evidence type="ECO:0000259" key="1">
    <source>
        <dbReference type="Pfam" id="PF04972"/>
    </source>
</evidence>
<reference evidence="2" key="1">
    <citation type="journal article" date="2014" name="Int. J. Syst. Evol. Microbiol.">
        <title>Complete genome sequence of Corynebacterium casei LMG S-19264T (=DSM 44701T), isolated from a smear-ripened cheese.</title>
        <authorList>
            <consortium name="US DOE Joint Genome Institute (JGI-PGF)"/>
            <person name="Walter F."/>
            <person name="Albersmeier A."/>
            <person name="Kalinowski J."/>
            <person name="Ruckert C."/>
        </authorList>
    </citation>
    <scope>NUCLEOTIDE SEQUENCE</scope>
    <source>
        <strain evidence="2">JCM 3172</strain>
    </source>
</reference>
<sequence length="87" mass="9472">MTPGGTAEHGYRIARLRERLARDDIAELGIRIEERGGAFLLSGTVPTAAHRDHILRIAQEELGDTVVVRSDLMVASASAPDRPEELP</sequence>
<comment type="caution">
    <text evidence="2">The sequence shown here is derived from an EMBL/GenBank/DDBJ whole genome shotgun (WGS) entry which is preliminary data.</text>
</comment>
<dbReference type="EMBL" id="BMQQ01000018">
    <property type="protein sequence ID" value="GGT46027.1"/>
    <property type="molecule type" value="Genomic_DNA"/>
</dbReference>
<organism evidence="2 3">
    <name type="scientific">Streptomyces purpureus</name>
    <dbReference type="NCBI Taxonomy" id="1951"/>
    <lineage>
        <taxon>Bacteria</taxon>
        <taxon>Bacillati</taxon>
        <taxon>Actinomycetota</taxon>
        <taxon>Actinomycetes</taxon>
        <taxon>Kitasatosporales</taxon>
        <taxon>Streptomycetaceae</taxon>
        <taxon>Streptomyces</taxon>
    </lineage>
</organism>
<dbReference type="Proteomes" id="UP000619486">
    <property type="component" value="Unassembled WGS sequence"/>
</dbReference>
<keyword evidence="3" id="KW-1185">Reference proteome</keyword>
<dbReference type="RefSeq" id="WP_019891556.1">
    <property type="nucleotide sequence ID" value="NZ_BMQQ01000018.1"/>
</dbReference>
<dbReference type="Gene3D" id="3.40.1520.20">
    <property type="match status" value="1"/>
</dbReference>
<feature type="domain" description="BON" evidence="1">
    <location>
        <begin position="14"/>
        <end position="67"/>
    </location>
</feature>
<accession>A0A918H950</accession>
<name>A0A918H950_9ACTN</name>
<dbReference type="AlphaFoldDB" id="A0A918H950"/>
<proteinExistence type="predicted"/>